<dbReference type="Pfam" id="PF05711">
    <property type="entry name" value="TylF"/>
    <property type="match status" value="1"/>
</dbReference>
<dbReference type="InterPro" id="IPR029063">
    <property type="entry name" value="SAM-dependent_MTases_sf"/>
</dbReference>
<name>A0ABP9HAC9_9ACTN</name>
<evidence type="ECO:0000313" key="2">
    <source>
        <dbReference type="Proteomes" id="UP001501195"/>
    </source>
</evidence>
<evidence type="ECO:0008006" key="3">
    <source>
        <dbReference type="Google" id="ProtNLM"/>
    </source>
</evidence>
<comment type="caution">
    <text evidence="1">The sequence shown here is derived from an EMBL/GenBank/DDBJ whole genome shotgun (WGS) entry which is preliminary data.</text>
</comment>
<sequence length="260" mass="29284">MASAPGARFAGMADEHRYRIHRPASQVQAEARESILRYMQDSPVPRDELLDQLPLFSSRHALGRVFMMQALYERILDVHGAVLVFGVRWGRDMAILQTLRAILEPNNTARRIIGFDTFSGFPAVSDQDGGNQVGDFGVPPGYAQVLESILHQRDVEDGNLYPRREIVEGDVVESLPRWLREHPETVIAMAYFDMDLYEPTRAALDAIRPHVTRGTLVGFDEASHPLYPGETVALREAWGLPDVRLQRTRFAGTPSFFVVE</sequence>
<reference evidence="2" key="1">
    <citation type="journal article" date="2019" name="Int. J. Syst. Evol. Microbiol.">
        <title>The Global Catalogue of Microorganisms (GCM) 10K type strain sequencing project: providing services to taxonomists for standard genome sequencing and annotation.</title>
        <authorList>
            <consortium name="The Broad Institute Genomics Platform"/>
            <consortium name="The Broad Institute Genome Sequencing Center for Infectious Disease"/>
            <person name="Wu L."/>
            <person name="Ma J."/>
        </authorList>
    </citation>
    <scope>NUCLEOTIDE SEQUENCE [LARGE SCALE GENOMIC DNA]</scope>
    <source>
        <strain evidence="2">JCM 18126</strain>
    </source>
</reference>
<gene>
    <name evidence="1" type="ORF">GCM10023225_05770</name>
</gene>
<dbReference type="PANTHER" id="PTHR40036">
    <property type="entry name" value="MACROCIN O-METHYLTRANSFERASE"/>
    <property type="match status" value="1"/>
</dbReference>
<dbReference type="PANTHER" id="PTHR40036:SF1">
    <property type="entry name" value="MACROCIN O-METHYLTRANSFERASE"/>
    <property type="match status" value="1"/>
</dbReference>
<dbReference type="Gene3D" id="3.40.50.150">
    <property type="entry name" value="Vaccinia Virus protein VP39"/>
    <property type="match status" value="1"/>
</dbReference>
<dbReference type="InterPro" id="IPR008884">
    <property type="entry name" value="TylF_MeTrfase"/>
</dbReference>
<proteinExistence type="predicted"/>
<dbReference type="Proteomes" id="UP001501195">
    <property type="component" value="Unassembled WGS sequence"/>
</dbReference>
<keyword evidence="2" id="KW-1185">Reference proteome</keyword>
<evidence type="ECO:0000313" key="1">
    <source>
        <dbReference type="EMBL" id="GAA4965518.1"/>
    </source>
</evidence>
<organism evidence="1 2">
    <name type="scientific">Kineococcus glutinatus</name>
    <dbReference type="NCBI Taxonomy" id="1070872"/>
    <lineage>
        <taxon>Bacteria</taxon>
        <taxon>Bacillati</taxon>
        <taxon>Actinomycetota</taxon>
        <taxon>Actinomycetes</taxon>
        <taxon>Kineosporiales</taxon>
        <taxon>Kineosporiaceae</taxon>
        <taxon>Kineococcus</taxon>
    </lineage>
</organism>
<dbReference type="EMBL" id="BAABIL010000061">
    <property type="protein sequence ID" value="GAA4965518.1"/>
    <property type="molecule type" value="Genomic_DNA"/>
</dbReference>
<accession>A0ABP9HAC9</accession>
<protein>
    <recommendedName>
        <fullName evidence="3">Macrocin-O-methyltransferase TylF</fullName>
    </recommendedName>
</protein>